<name>A0ABR3YEM3_9EURO</name>
<dbReference type="EMBL" id="JAVDPF010000001">
    <property type="protein sequence ID" value="KAL1886608.1"/>
    <property type="molecule type" value="Genomic_DNA"/>
</dbReference>
<sequence length="447" mass="48581">MFASRTTSAAGATARAALNTRSFATASPVSSATRNHKVVVVGGGSAGLTISHQLLRSGKFVKDDIAIIDPSKWHNYQPGWTLVGGGLKNKEELRRPLDSLVDPKLKFYNDSVSNFTPEENVVKLGNGDQVSYEQLVVAPGITVNFDSIKGLPEAIANPDALVASIYSYDTCDRVFSNVKKFQKGDAIFTQPAGVVKCAGAPQKIMWLALDHWKRAGLYNPSNPSSGSIQINFATGLPVMFGVPKYSKALDELRQQRAVEGLFQHDLVAIDGNTAVFARPDGQEQVKKHFDFLHVTPKMGPHAFVKNSPLADAAGFVAVDQATTRHTKYSNVWSAGDASSLPTSKTAAAITSEAPVLVRNLLQTMEGQEPDAKYDGYTSCPLLTEYGKVLLAEFKYGGEPKETFGKALGIDQAVPRRAFYHLKKDFFPWVYYQSMVKGTWGGPKGWLS</sequence>
<comment type="caution">
    <text evidence="2">The sequence shown here is derived from an EMBL/GenBank/DDBJ whole genome shotgun (WGS) entry which is preliminary data.</text>
</comment>
<reference evidence="2 3" key="1">
    <citation type="journal article" date="2024" name="IMA Fungus">
        <title>IMA Genome - F19 : A genome assembly and annotation guide to empower mycologists, including annotated draft genome sequences of Ceratocystis pirilliformis, Diaporthe australafricana, Fusarium ophioides, Paecilomyces lecythidis, and Sporothrix stenoceras.</title>
        <authorList>
            <person name="Aylward J."/>
            <person name="Wilson A.M."/>
            <person name="Visagie C.M."/>
            <person name="Spraker J."/>
            <person name="Barnes I."/>
            <person name="Buitendag C."/>
            <person name="Ceriani C."/>
            <person name="Del Mar Angel L."/>
            <person name="du Plessis D."/>
            <person name="Fuchs T."/>
            <person name="Gasser K."/>
            <person name="Kramer D."/>
            <person name="Li W."/>
            <person name="Munsamy K."/>
            <person name="Piso A."/>
            <person name="Price J.L."/>
            <person name="Sonnekus B."/>
            <person name="Thomas C."/>
            <person name="van der Nest A."/>
            <person name="van Dijk A."/>
            <person name="van Heerden A."/>
            <person name="van Vuuren N."/>
            <person name="Yilmaz N."/>
            <person name="Duong T.A."/>
            <person name="van der Merwe N.A."/>
            <person name="Wingfield M.J."/>
            <person name="Wingfield B.D."/>
        </authorList>
    </citation>
    <scope>NUCLEOTIDE SEQUENCE [LARGE SCALE GENOMIC DNA]</scope>
    <source>
        <strain evidence="2 3">CMW 18167</strain>
    </source>
</reference>
<dbReference type="Proteomes" id="UP001583193">
    <property type="component" value="Unassembled WGS sequence"/>
</dbReference>
<proteinExistence type="predicted"/>
<evidence type="ECO:0000259" key="1">
    <source>
        <dbReference type="Pfam" id="PF07992"/>
    </source>
</evidence>
<dbReference type="InterPro" id="IPR036188">
    <property type="entry name" value="FAD/NAD-bd_sf"/>
</dbReference>
<gene>
    <name evidence="2" type="ORF">Plec18167_000540</name>
</gene>
<keyword evidence="3" id="KW-1185">Reference proteome</keyword>
<dbReference type="Pfam" id="PF07992">
    <property type="entry name" value="Pyr_redox_2"/>
    <property type="match status" value="1"/>
</dbReference>
<evidence type="ECO:0000313" key="3">
    <source>
        <dbReference type="Proteomes" id="UP001583193"/>
    </source>
</evidence>
<dbReference type="Gene3D" id="3.50.50.60">
    <property type="entry name" value="FAD/NAD(P)-binding domain"/>
    <property type="match status" value="2"/>
</dbReference>
<dbReference type="InterPro" id="IPR015904">
    <property type="entry name" value="Sulphide_quinone_reductase"/>
</dbReference>
<accession>A0ABR3YEM3</accession>
<feature type="domain" description="FAD/NAD(P)-binding" evidence="1">
    <location>
        <begin position="37"/>
        <end position="156"/>
    </location>
</feature>
<organism evidence="2 3">
    <name type="scientific">Paecilomyces lecythidis</name>
    <dbReference type="NCBI Taxonomy" id="3004212"/>
    <lineage>
        <taxon>Eukaryota</taxon>
        <taxon>Fungi</taxon>
        <taxon>Dikarya</taxon>
        <taxon>Ascomycota</taxon>
        <taxon>Pezizomycotina</taxon>
        <taxon>Eurotiomycetes</taxon>
        <taxon>Eurotiomycetidae</taxon>
        <taxon>Eurotiales</taxon>
        <taxon>Thermoascaceae</taxon>
        <taxon>Paecilomyces</taxon>
    </lineage>
</organism>
<dbReference type="PANTHER" id="PTHR10632:SF2">
    <property type="entry name" value="SULFIDE:QUINONE OXIDOREDUCTASE, MITOCHONDRIAL"/>
    <property type="match status" value="1"/>
</dbReference>
<dbReference type="InterPro" id="IPR023753">
    <property type="entry name" value="FAD/NAD-binding_dom"/>
</dbReference>
<protein>
    <recommendedName>
        <fullName evidence="1">FAD/NAD(P)-binding domain-containing protein</fullName>
    </recommendedName>
</protein>
<evidence type="ECO:0000313" key="2">
    <source>
        <dbReference type="EMBL" id="KAL1886608.1"/>
    </source>
</evidence>
<dbReference type="PANTHER" id="PTHR10632">
    <property type="entry name" value="SULFIDE:QUINONE OXIDOREDUCTASE"/>
    <property type="match status" value="1"/>
</dbReference>
<dbReference type="SUPFAM" id="SSF51905">
    <property type="entry name" value="FAD/NAD(P)-binding domain"/>
    <property type="match status" value="2"/>
</dbReference>